<feature type="region of interest" description="Disordered" evidence="1">
    <location>
        <begin position="1"/>
        <end position="22"/>
    </location>
</feature>
<evidence type="ECO:0008006" key="6">
    <source>
        <dbReference type="Google" id="ProtNLM"/>
    </source>
</evidence>
<dbReference type="Pfam" id="PF07923">
    <property type="entry name" value="N1221"/>
    <property type="match status" value="1"/>
</dbReference>
<dbReference type="SMART" id="SM01293">
    <property type="entry name" value="DUF3402"/>
    <property type="match status" value="1"/>
</dbReference>
<evidence type="ECO:0000259" key="3">
    <source>
        <dbReference type="SMART" id="SM01293"/>
    </source>
</evidence>
<dbReference type="OrthoDB" id="18234at2759"/>
<dbReference type="PANTHER" id="PTHR13239:SF4">
    <property type="entry name" value="AT25231P"/>
    <property type="match status" value="1"/>
</dbReference>
<dbReference type="SMART" id="SM01292">
    <property type="entry name" value="N1221"/>
    <property type="match status" value="1"/>
</dbReference>
<sequence length="939" mass="107261">MVEKERTELPSRSVSLGNLRPKSSLKNSLNFFDDTSTRAHSVGNGGIELSKCGDERKHDLNNMLYFKASITDGMLNSQRIKRKPAGGRSQESFRARSGIEGSVTTVACGAEEQDEVNNVGSNEFDENKELQESSGGGDVDDDFRLGEIGEGEDEDFANVDEIDGPISANIQEMNGTMDEIDYNMPVDAEFQKSLDERAAEIDKSSTFRPISIPKVEWSLQDFNGLGIVVPEWFCASDFSFFPILQAEFDKKVFESDKFLNDSKFASNVISRLVKNALVNPASGLLALTYISLGTFASADSVDRHMELIRRNNLMLCSEVPNLVELFKTIAVDCRDNSENLKESSILLFYSSTILYFICSVCIDLREENFREVQDTIASFDKAEILQFLTRYIEHWRWNSRLSMRIRNIINLLYKLLVLQFGDRNLHKRTKEYICELHGIKRSNNSGTRQCTISPLHYHAFREDITARFPDYVTPTGGLPADGDNSNSLSQFLEIPRSKVKNPMNLSLAVPEQHLATPAPSPPDSPSTMQANPNFRTRKSFQTNMAYPCLYPSDDEDGKDELSERIELNGNGGSSDVIVPYSIQEASKILSENVDIKLSVKQLWHERKLFMMTERGWKVDLTSDPFKYSLEKQQTKEIEIMNRIDSYYANCLPSLNSLVFVLLQTVESNFTNINYRHADFTDDDKISPLMPRLEINRTKEISMRSSLGIIFLLLKWFKLSHILKFEHFAVLLNDSRYVQISTSILSKNADDYTDCIYNRMLSPSTDFWKHCSNFNPIYQQAYASNTTDYNTVMLSSFSYMLKILRKVIGNKTERLKELPLSVGTLFKKYYRVFNLDIYHPILRIVKELTPFKNKRWKSEHMELISGVFLYERLELVDNWVTGKDISGELSDACGQEIALRALLQFYNFLHYETAMGDLGYSQRNNANTSLLNREAEYIGM</sequence>
<organism evidence="4 5">
    <name type="scientific">Torulaspora globosa</name>
    <dbReference type="NCBI Taxonomy" id="48254"/>
    <lineage>
        <taxon>Eukaryota</taxon>
        <taxon>Fungi</taxon>
        <taxon>Dikarya</taxon>
        <taxon>Ascomycota</taxon>
        <taxon>Saccharomycotina</taxon>
        <taxon>Saccharomycetes</taxon>
        <taxon>Saccharomycetales</taxon>
        <taxon>Saccharomycetaceae</taxon>
        <taxon>Torulaspora</taxon>
    </lineage>
</organism>
<reference evidence="4 5" key="1">
    <citation type="submission" date="2020-06" db="EMBL/GenBank/DDBJ databases">
        <title>The yeast mating-type switching endonuclease HO is a domesticated member of an unorthodox homing genetic element family.</title>
        <authorList>
            <person name="Coughlan A.Y."/>
            <person name="Lombardi L."/>
            <person name="Braun-Galleani S."/>
            <person name="Martos A.R."/>
            <person name="Galeote V."/>
            <person name="Bigey F."/>
            <person name="Dequin S."/>
            <person name="Byrne K.P."/>
            <person name="Wolfe K.H."/>
        </authorList>
    </citation>
    <scope>NUCLEOTIDE SEQUENCE [LARGE SCALE GENOMIC DNA]</scope>
    <source>
        <strain evidence="4 5">CBS2947</strain>
    </source>
</reference>
<protein>
    <recommendedName>
        <fullName evidence="6">Factor arrest protein 11</fullName>
    </recommendedName>
</protein>
<dbReference type="GO" id="GO:0007010">
    <property type="term" value="P:cytoskeleton organization"/>
    <property type="evidence" value="ECO:0007669"/>
    <property type="project" value="TreeGrafter"/>
</dbReference>
<dbReference type="GO" id="GO:0005829">
    <property type="term" value="C:cytosol"/>
    <property type="evidence" value="ECO:0007669"/>
    <property type="project" value="TreeGrafter"/>
</dbReference>
<accession>A0A7H9HPK3</accession>
<evidence type="ECO:0000313" key="5">
    <source>
        <dbReference type="Proteomes" id="UP000510647"/>
    </source>
</evidence>
<name>A0A7H9HPK3_9SACH</name>
<feature type="domain" description="Far11/STRP N-terminal" evidence="2">
    <location>
        <begin position="212"/>
        <end position="484"/>
    </location>
</feature>
<evidence type="ECO:0000313" key="4">
    <source>
        <dbReference type="EMBL" id="QLQ79658.1"/>
    </source>
</evidence>
<feature type="domain" description="Far11/STRP C-terminal" evidence="3">
    <location>
        <begin position="579"/>
        <end position="936"/>
    </location>
</feature>
<dbReference type="Proteomes" id="UP000510647">
    <property type="component" value="Chromosome 3"/>
</dbReference>
<dbReference type="InterPro" id="IPR040185">
    <property type="entry name" value="Far11/STRP"/>
</dbReference>
<dbReference type="InterPro" id="IPR012486">
    <property type="entry name" value="Far11/STRP_N"/>
</dbReference>
<proteinExistence type="predicted"/>
<evidence type="ECO:0000259" key="2">
    <source>
        <dbReference type="SMART" id="SM01292"/>
    </source>
</evidence>
<dbReference type="EMBL" id="CP059269">
    <property type="protein sequence ID" value="QLQ79658.1"/>
    <property type="molecule type" value="Genomic_DNA"/>
</dbReference>
<evidence type="ECO:0000256" key="1">
    <source>
        <dbReference type="SAM" id="MobiDB-lite"/>
    </source>
</evidence>
<keyword evidence="5" id="KW-1185">Reference proteome</keyword>
<feature type="region of interest" description="Disordered" evidence="1">
    <location>
        <begin position="118"/>
        <end position="150"/>
    </location>
</feature>
<gene>
    <name evidence="4" type="ORF">HG537_0C03060</name>
</gene>
<dbReference type="AlphaFoldDB" id="A0A7H9HPK3"/>
<dbReference type="PANTHER" id="PTHR13239">
    <property type="entry name" value="PROTEIN REQUIRED FOR HYPHAL ANASTOMOSIS HAM-2"/>
    <property type="match status" value="1"/>
</dbReference>
<dbReference type="Pfam" id="PF11882">
    <property type="entry name" value="DUF3402"/>
    <property type="match status" value="2"/>
</dbReference>
<dbReference type="InterPro" id="IPR021819">
    <property type="entry name" value="Far11/STRP_C"/>
</dbReference>